<dbReference type="InterPro" id="IPR004088">
    <property type="entry name" value="KH_dom_type_1"/>
</dbReference>
<dbReference type="CDD" id="cd00077">
    <property type="entry name" value="HDc"/>
    <property type="match status" value="1"/>
</dbReference>
<keyword evidence="3 6" id="KW-0378">Hydrolase</keyword>
<evidence type="ECO:0000256" key="4">
    <source>
        <dbReference type="ARBA" id="ARBA00022884"/>
    </source>
</evidence>
<evidence type="ECO:0000256" key="7">
    <source>
        <dbReference type="NCBIfam" id="TIGR03319"/>
    </source>
</evidence>
<dbReference type="InterPro" id="IPR036612">
    <property type="entry name" value="KH_dom_type_1_sf"/>
</dbReference>
<dbReference type="Gene3D" id="1.10.3210.10">
    <property type="entry name" value="Hypothetical protein af1432"/>
    <property type="match status" value="1"/>
</dbReference>
<dbReference type="PATRIC" id="fig|525903.6.peg.1263"/>
<dbReference type="InterPro" id="IPR017705">
    <property type="entry name" value="Ribonuclease_Y"/>
</dbReference>
<dbReference type="Proteomes" id="UP000002030">
    <property type="component" value="Chromosome"/>
</dbReference>
<dbReference type="eggNOG" id="COG4372">
    <property type="taxonomic scope" value="Bacteria"/>
</dbReference>
<dbReference type="CDD" id="cd22431">
    <property type="entry name" value="KH-I_RNaseY"/>
    <property type="match status" value="1"/>
</dbReference>
<keyword evidence="11" id="KW-1185">Reference proteome</keyword>
<dbReference type="GO" id="GO:0016787">
    <property type="term" value="F:hydrolase activity"/>
    <property type="evidence" value="ECO:0007669"/>
    <property type="project" value="UniProtKB-KW"/>
</dbReference>
<evidence type="ECO:0000313" key="10">
    <source>
        <dbReference type="EMBL" id="ACZ19493.1"/>
    </source>
</evidence>
<dbReference type="EMBL" id="CP001818">
    <property type="protein sequence ID" value="ACZ19493.1"/>
    <property type="molecule type" value="Genomic_DNA"/>
</dbReference>
<organism evidence="10 11">
    <name type="scientific">Thermanaerovibrio acidaminovorans (strain ATCC 49978 / DSM 6589 / Su883)</name>
    <name type="common">Selenomonas acidaminovorans</name>
    <dbReference type="NCBI Taxonomy" id="525903"/>
    <lineage>
        <taxon>Bacteria</taxon>
        <taxon>Thermotogati</taxon>
        <taxon>Synergistota</taxon>
        <taxon>Synergistia</taxon>
        <taxon>Synergistales</taxon>
        <taxon>Synergistaceae</taxon>
        <taxon>Thermanaerovibrio</taxon>
    </lineage>
</organism>
<dbReference type="InterPro" id="IPR022711">
    <property type="entry name" value="RNase_Y_N"/>
</dbReference>
<dbReference type="eggNOG" id="COG1418">
    <property type="taxonomic scope" value="Bacteria"/>
</dbReference>
<dbReference type="GO" id="GO:0005886">
    <property type="term" value="C:plasma membrane"/>
    <property type="evidence" value="ECO:0007669"/>
    <property type="project" value="UniProtKB-UniRule"/>
</dbReference>
<proteinExistence type="inferred from homology"/>
<dbReference type="STRING" id="525903.Taci_1262"/>
<evidence type="ECO:0000256" key="3">
    <source>
        <dbReference type="ARBA" id="ARBA00022801"/>
    </source>
</evidence>
<dbReference type="Pfam" id="PF00013">
    <property type="entry name" value="KH_1"/>
    <property type="match status" value="1"/>
</dbReference>
<dbReference type="Gene3D" id="3.30.1370.10">
    <property type="entry name" value="K Homology domain, type 1"/>
    <property type="match status" value="1"/>
</dbReference>
<dbReference type="NCBIfam" id="TIGR03319">
    <property type="entry name" value="RNase_Y"/>
    <property type="match status" value="1"/>
</dbReference>
<evidence type="ECO:0000313" key="11">
    <source>
        <dbReference type="Proteomes" id="UP000002030"/>
    </source>
</evidence>
<evidence type="ECO:0000256" key="8">
    <source>
        <dbReference type="SAM" id="Coils"/>
    </source>
</evidence>
<keyword evidence="8" id="KW-0175">Coiled coil</keyword>
<dbReference type="SMART" id="SM00322">
    <property type="entry name" value="KH"/>
    <property type="match status" value="1"/>
</dbReference>
<dbReference type="SUPFAM" id="SSF54791">
    <property type="entry name" value="Eukaryotic type KH-domain (KH-domain type I)"/>
    <property type="match status" value="1"/>
</dbReference>
<dbReference type="AlphaFoldDB" id="D1B652"/>
<dbReference type="HOGENOM" id="CLU_028328_1_0_0"/>
<dbReference type="PROSITE" id="PS50084">
    <property type="entry name" value="KH_TYPE_1"/>
    <property type="match status" value="1"/>
</dbReference>
<comment type="similarity">
    <text evidence="6">Belongs to the RNase Y family.</text>
</comment>
<keyword evidence="5" id="KW-0472">Membrane</keyword>
<dbReference type="SMART" id="SM00471">
    <property type="entry name" value="HDc"/>
    <property type="match status" value="1"/>
</dbReference>
<protein>
    <recommendedName>
        <fullName evidence="6 7">Ribonuclease Y</fullName>
        <shortName evidence="6">RNase Y</shortName>
        <ecNumber evidence="6 7">3.1.-.-</ecNumber>
    </recommendedName>
</protein>
<dbReference type="GO" id="GO:0004521">
    <property type="term" value="F:RNA endonuclease activity"/>
    <property type="evidence" value="ECO:0007669"/>
    <property type="project" value="UniProtKB-UniRule"/>
</dbReference>
<evidence type="ECO:0000256" key="1">
    <source>
        <dbReference type="ARBA" id="ARBA00022722"/>
    </source>
</evidence>
<reference evidence="10 11" key="1">
    <citation type="journal article" date="2009" name="Stand. Genomic Sci.">
        <title>Complete genome sequence of Thermanaerovibrio acidaminovorans type strain (Su883).</title>
        <authorList>
            <person name="Chovatia M."/>
            <person name="Sikorski J."/>
            <person name="Schroder M."/>
            <person name="Lapidus A."/>
            <person name="Nolan M."/>
            <person name="Tice H."/>
            <person name="Glavina Del Rio T."/>
            <person name="Copeland A."/>
            <person name="Cheng J.F."/>
            <person name="Lucas S."/>
            <person name="Chen F."/>
            <person name="Bruce D."/>
            <person name="Goodwin L."/>
            <person name="Pitluck S."/>
            <person name="Ivanova N."/>
            <person name="Mavromatis K."/>
            <person name="Ovchinnikova G."/>
            <person name="Pati A."/>
            <person name="Chen A."/>
            <person name="Palaniappan K."/>
            <person name="Land M."/>
            <person name="Hauser L."/>
            <person name="Chang Y.J."/>
            <person name="Jeffries C.D."/>
            <person name="Chain P."/>
            <person name="Saunders E."/>
            <person name="Detter J.C."/>
            <person name="Brettin T."/>
            <person name="Rohde M."/>
            <person name="Goker M."/>
            <person name="Spring S."/>
            <person name="Bristow J."/>
            <person name="Markowitz V."/>
            <person name="Hugenholtz P."/>
            <person name="Kyrpides N.C."/>
            <person name="Klenk H.P."/>
            <person name="Eisen J.A."/>
        </authorList>
    </citation>
    <scope>NUCLEOTIDE SEQUENCE [LARGE SCALE GENOMIC DNA]</scope>
    <source>
        <strain evidence="11">ATCC 49978 / DSM 6589 / Su883</strain>
    </source>
</reference>
<gene>
    <name evidence="6" type="primary">rny</name>
    <name evidence="10" type="ordered locus">Taci_1262</name>
</gene>
<dbReference type="InterPro" id="IPR004087">
    <property type="entry name" value="KH_dom"/>
</dbReference>
<dbReference type="HAMAP" id="MF_00335">
    <property type="entry name" value="RNase_Y"/>
    <property type="match status" value="1"/>
</dbReference>
<dbReference type="SUPFAM" id="SSF109604">
    <property type="entry name" value="HD-domain/PDEase-like"/>
    <property type="match status" value="1"/>
</dbReference>
<dbReference type="OrthoDB" id="9803205at2"/>
<dbReference type="PANTHER" id="PTHR12826">
    <property type="entry name" value="RIBONUCLEASE Y"/>
    <property type="match status" value="1"/>
</dbReference>
<keyword evidence="2 6" id="KW-0255">Endonuclease</keyword>
<dbReference type="EnsemblBacteria" id="ACZ19493">
    <property type="protein sequence ID" value="ACZ19493"/>
    <property type="gene ID" value="Taci_1262"/>
</dbReference>
<dbReference type="PROSITE" id="PS51831">
    <property type="entry name" value="HD"/>
    <property type="match status" value="1"/>
</dbReference>
<name>D1B652_THEAS</name>
<dbReference type="InterPro" id="IPR003607">
    <property type="entry name" value="HD/PDEase_dom"/>
</dbReference>
<keyword evidence="1 6" id="KW-0540">Nuclease</keyword>
<dbReference type="FunFam" id="1.10.3210.10:FF:000022">
    <property type="entry name" value="Ribonuclease Y"/>
    <property type="match status" value="1"/>
</dbReference>
<comment type="function">
    <text evidence="6">Endoribonuclease that initiates mRNA decay.</text>
</comment>
<dbReference type="EC" id="3.1.-.-" evidence="6 7"/>
<dbReference type="Pfam" id="PF12072">
    <property type="entry name" value="RNase_Y_N"/>
    <property type="match status" value="1"/>
</dbReference>
<dbReference type="GO" id="GO:0006402">
    <property type="term" value="P:mRNA catabolic process"/>
    <property type="evidence" value="ECO:0007669"/>
    <property type="project" value="UniProtKB-UniRule"/>
</dbReference>
<evidence type="ECO:0000256" key="5">
    <source>
        <dbReference type="ARBA" id="ARBA00023136"/>
    </source>
</evidence>
<evidence type="ECO:0000256" key="2">
    <source>
        <dbReference type="ARBA" id="ARBA00022759"/>
    </source>
</evidence>
<feature type="coiled-coil region" evidence="8">
    <location>
        <begin position="33"/>
        <end position="132"/>
    </location>
</feature>
<dbReference type="RefSeq" id="WP_012870004.1">
    <property type="nucleotide sequence ID" value="NC_013522.1"/>
</dbReference>
<dbReference type="InterPro" id="IPR006674">
    <property type="entry name" value="HD_domain"/>
</dbReference>
<dbReference type="NCBIfam" id="TIGR00277">
    <property type="entry name" value="HDIG"/>
    <property type="match status" value="1"/>
</dbReference>
<keyword evidence="4 6" id="KW-0694">RNA-binding</keyword>
<evidence type="ECO:0000259" key="9">
    <source>
        <dbReference type="PROSITE" id="PS51831"/>
    </source>
</evidence>
<dbReference type="KEGG" id="tai:Taci_1262"/>
<feature type="domain" description="HD" evidence="9">
    <location>
        <begin position="325"/>
        <end position="418"/>
    </location>
</feature>
<accession>D1B652</accession>
<dbReference type="Pfam" id="PF01966">
    <property type="entry name" value="HD"/>
    <property type="match status" value="1"/>
</dbReference>
<dbReference type="InterPro" id="IPR006675">
    <property type="entry name" value="HDIG_dom"/>
</dbReference>
<evidence type="ECO:0000256" key="6">
    <source>
        <dbReference type="HAMAP-Rule" id="MF_00335"/>
    </source>
</evidence>
<dbReference type="GO" id="GO:0003723">
    <property type="term" value="F:RNA binding"/>
    <property type="evidence" value="ECO:0007669"/>
    <property type="project" value="UniProtKB-UniRule"/>
</dbReference>
<dbReference type="PANTHER" id="PTHR12826:SF15">
    <property type="entry name" value="RIBONUCLEASE Y"/>
    <property type="match status" value="1"/>
</dbReference>
<sequence>MSFVMMAAGAALGAAVVFLLLRHLDAKRNKDALSEAERVLKEAAASAERSKREMLTEAKEEILRLRQEVERETKERRSELQRAERRLEQKEEALDRRLEALSKREEDLKARQRQLEERMESLSERESQITAKLEEVASLTREEARDLLLKQVEDEAAHLIGLRLKEMEERARRESDRKAREIIATAIQRCSAEHTSEVAVSVVPLPSDEMKGRIIGREGRNIRTFETLTGVDLIVDDTPEAVTISCFDPVRREVARLALERLVADGRIHPARIEEIIEKAQRDVEEEIVEAGEGALLQTGIKSMNPELIRILGQLKFRFSYGQNALQHSLEVAYLTGIMASELGLDEILARRAGLLHDIGKAVDHQVEGPHAAIGADLARRYGEPHEVVNAIASHHEDEEPTTIYAVLVAAADAISASRPGARRESLDAYVKRLEKLESLAKEFSGVSKAFAIQAGREVRVAVSPQVTDDGAMQKLAYDIARKIEQEMKYPGQIKVTLIRETRAVEYAK</sequence>